<dbReference type="EMBL" id="BAAAHC010000003">
    <property type="protein sequence ID" value="GAA0508524.1"/>
    <property type="molecule type" value="Genomic_DNA"/>
</dbReference>
<organism evidence="3 4">
    <name type="scientific">Saccharopolyspora thermophila</name>
    <dbReference type="NCBI Taxonomy" id="89367"/>
    <lineage>
        <taxon>Bacteria</taxon>
        <taxon>Bacillati</taxon>
        <taxon>Actinomycetota</taxon>
        <taxon>Actinomycetes</taxon>
        <taxon>Pseudonocardiales</taxon>
        <taxon>Pseudonocardiaceae</taxon>
        <taxon>Saccharopolyspora</taxon>
    </lineage>
</organism>
<dbReference type="Proteomes" id="UP001500220">
    <property type="component" value="Unassembled WGS sequence"/>
</dbReference>
<dbReference type="AlphaFoldDB" id="A0A917JRN7"/>
<reference evidence="3" key="3">
    <citation type="submission" date="2020-09" db="EMBL/GenBank/DDBJ databases">
        <authorList>
            <person name="Sun Q."/>
            <person name="Zhou Y."/>
        </authorList>
    </citation>
    <scope>NUCLEOTIDE SEQUENCE</scope>
    <source>
        <strain evidence="3">CGMCC 4.7206</strain>
    </source>
</reference>
<accession>A0A917JRN7</accession>
<feature type="chain" id="PRO_5037940826" description="Lipoprotein" evidence="1">
    <location>
        <begin position="29"/>
        <end position="201"/>
    </location>
</feature>
<name>A0A917JRN7_9PSEU</name>
<sequence>MGMRKYSRSALPGVLITTTLLGACTAQPAPPDPFTSLPDVCGTVSQQTLQEIVSGAQGDSADGRRSKSCHWWYRPKETPDPPPQGVIPFAQKLEITLYLHENLTSQDDMSGVEIAKASFSAMRRNRDMANKGTISGIGDEAYGEFNDANGYIEFRKGNVTADVSYHGIVVSQQGSTGMGREAIQAALTKAANDVTQHLLAK</sequence>
<evidence type="ECO:0000313" key="4">
    <source>
        <dbReference type="Proteomes" id="UP000597989"/>
    </source>
</evidence>
<dbReference type="Proteomes" id="UP000597989">
    <property type="component" value="Unassembled WGS sequence"/>
</dbReference>
<evidence type="ECO:0000313" key="3">
    <source>
        <dbReference type="EMBL" id="GGI82134.1"/>
    </source>
</evidence>
<evidence type="ECO:0008006" key="6">
    <source>
        <dbReference type="Google" id="ProtNLM"/>
    </source>
</evidence>
<proteinExistence type="predicted"/>
<evidence type="ECO:0000313" key="2">
    <source>
        <dbReference type="EMBL" id="GAA0508524.1"/>
    </source>
</evidence>
<keyword evidence="5" id="KW-1185">Reference proteome</keyword>
<evidence type="ECO:0000256" key="1">
    <source>
        <dbReference type="SAM" id="SignalP"/>
    </source>
</evidence>
<evidence type="ECO:0000313" key="5">
    <source>
        <dbReference type="Proteomes" id="UP001500220"/>
    </source>
</evidence>
<protein>
    <recommendedName>
        <fullName evidence="6">Lipoprotein</fullName>
    </recommendedName>
</protein>
<comment type="caution">
    <text evidence="3">The sequence shown here is derived from an EMBL/GenBank/DDBJ whole genome shotgun (WGS) entry which is preliminary data.</text>
</comment>
<gene>
    <name evidence="2" type="ORF">GCM10009545_08260</name>
    <name evidence="3" type="ORF">GCM10011581_19470</name>
</gene>
<dbReference type="EMBL" id="BMMT01000005">
    <property type="protein sequence ID" value="GGI82134.1"/>
    <property type="molecule type" value="Genomic_DNA"/>
</dbReference>
<reference evidence="2" key="4">
    <citation type="submission" date="2023-12" db="EMBL/GenBank/DDBJ databases">
        <authorList>
            <person name="Sun Q."/>
            <person name="Inoue M."/>
        </authorList>
    </citation>
    <scope>NUCLEOTIDE SEQUENCE</scope>
    <source>
        <strain evidence="2">JCM 10664</strain>
    </source>
</reference>
<keyword evidence="1" id="KW-0732">Signal</keyword>
<reference evidence="3 4" key="1">
    <citation type="journal article" date="2014" name="Int. J. Syst. Evol. Microbiol.">
        <title>Complete genome sequence of Corynebacterium casei LMG S-19264T (=DSM 44701T), isolated from a smear-ripened cheese.</title>
        <authorList>
            <consortium name="US DOE Joint Genome Institute (JGI-PGF)"/>
            <person name="Walter F."/>
            <person name="Albersmeier A."/>
            <person name="Kalinowski J."/>
            <person name="Ruckert C."/>
        </authorList>
    </citation>
    <scope>NUCLEOTIDE SEQUENCE [LARGE SCALE GENOMIC DNA]</scope>
    <source>
        <strain evidence="3 4">CGMCC 4.7206</strain>
    </source>
</reference>
<feature type="signal peptide" evidence="1">
    <location>
        <begin position="1"/>
        <end position="28"/>
    </location>
</feature>
<dbReference type="PROSITE" id="PS51257">
    <property type="entry name" value="PROKAR_LIPOPROTEIN"/>
    <property type="match status" value="1"/>
</dbReference>
<reference evidence="2 5" key="2">
    <citation type="journal article" date="2019" name="Int. J. Syst. Evol. Microbiol.">
        <title>The Global Catalogue of Microorganisms (GCM) 10K type strain sequencing project: providing services to taxonomists for standard genome sequencing and annotation.</title>
        <authorList>
            <consortium name="The Broad Institute Genomics Platform"/>
            <consortium name="The Broad Institute Genome Sequencing Center for Infectious Disease"/>
            <person name="Wu L."/>
            <person name="Ma J."/>
        </authorList>
    </citation>
    <scope>NUCLEOTIDE SEQUENCE [LARGE SCALE GENOMIC DNA]</scope>
    <source>
        <strain evidence="2 5">JCM 10664</strain>
    </source>
</reference>